<feature type="domain" description="N-acetyltransferase" evidence="1">
    <location>
        <begin position="11"/>
        <end position="166"/>
    </location>
</feature>
<proteinExistence type="predicted"/>
<dbReference type="STRING" id="706434.HMPREF9429_00976"/>
<dbReference type="GO" id="GO:0016747">
    <property type="term" value="F:acyltransferase activity, transferring groups other than amino-acyl groups"/>
    <property type="evidence" value="ECO:0007669"/>
    <property type="project" value="InterPro"/>
</dbReference>
<dbReference type="Proteomes" id="UP000003195">
    <property type="component" value="Unassembled WGS sequence"/>
</dbReference>
<dbReference type="eggNOG" id="COG1670">
    <property type="taxonomic scope" value="Bacteria"/>
</dbReference>
<dbReference type="AlphaFoldDB" id="E2ZCM4"/>
<dbReference type="PROSITE" id="PS51186">
    <property type="entry name" value="GNAT"/>
    <property type="match status" value="1"/>
</dbReference>
<dbReference type="Pfam" id="PF00583">
    <property type="entry name" value="Acetyltransf_1"/>
    <property type="match status" value="1"/>
</dbReference>
<keyword evidence="3" id="KW-1185">Reference proteome</keyword>
<dbReference type="HOGENOM" id="CLU_013985_3_2_9"/>
<dbReference type="Gene3D" id="3.40.630.30">
    <property type="match status" value="1"/>
</dbReference>
<dbReference type="PANTHER" id="PTHR43415:SF3">
    <property type="entry name" value="GNAT-FAMILY ACETYLTRANSFERASE"/>
    <property type="match status" value="1"/>
</dbReference>
<reference evidence="2 3" key="1">
    <citation type="submission" date="2010-08" db="EMBL/GenBank/DDBJ databases">
        <authorList>
            <person name="Weinstock G."/>
            <person name="Sodergren E."/>
            <person name="Clifton S."/>
            <person name="Fulton L."/>
            <person name="Fulton B."/>
            <person name="Courtney L."/>
            <person name="Fronick C."/>
            <person name="Harrison M."/>
            <person name="Strong C."/>
            <person name="Farmer C."/>
            <person name="Delahaunty K."/>
            <person name="Markovic C."/>
            <person name="Hall O."/>
            <person name="Minx P."/>
            <person name="Tomlinson C."/>
            <person name="Mitreva M."/>
            <person name="Hou S."/>
            <person name="Chen J."/>
            <person name="Wollam A."/>
            <person name="Pepin K.H."/>
            <person name="Johnson M."/>
            <person name="Bhonagiri V."/>
            <person name="Zhang X."/>
            <person name="Suruliraj S."/>
            <person name="Warren W."/>
            <person name="Chinwalla A."/>
            <person name="Mardis E.R."/>
            <person name="Wilson R.K."/>
        </authorList>
    </citation>
    <scope>NUCLEOTIDE SEQUENCE [LARGE SCALE GENOMIC DNA]</scope>
    <source>
        <strain evidence="2 3">F0359</strain>
    </source>
</reference>
<comment type="caution">
    <text evidence="2">The sequence shown here is derived from an EMBL/GenBank/DDBJ whole genome shotgun (WGS) entry which is preliminary data.</text>
</comment>
<dbReference type="InterPro" id="IPR016181">
    <property type="entry name" value="Acyl_CoA_acyltransferase"/>
</dbReference>
<sequence length="166" mass="19834">MLCNIAMNDSIYIRELLKDDIEFLHVLRNRSVNRKNFIYQKEISYESQQIWFDSYLKNFQDYMYSVVRKSDDSIIGFAAIYDINNNEAEFGRLIVDKDKYNQPGLGKFILKYLINVARDKFHLQKLKLEVFADNIPALKIYEQCGFIEYDRASLDNRILIKMKLYL</sequence>
<protein>
    <submittedName>
        <fullName evidence="2">Acetyltransferase, GNAT family</fullName>
    </submittedName>
</protein>
<accession>E2ZCM4</accession>
<organism evidence="2 3">
    <name type="scientific">Megasphaera micronuciformis F0359</name>
    <dbReference type="NCBI Taxonomy" id="706434"/>
    <lineage>
        <taxon>Bacteria</taxon>
        <taxon>Bacillati</taxon>
        <taxon>Bacillota</taxon>
        <taxon>Negativicutes</taxon>
        <taxon>Veillonellales</taxon>
        <taxon>Veillonellaceae</taxon>
        <taxon>Megasphaera</taxon>
    </lineage>
</organism>
<dbReference type="OrthoDB" id="9795206at2"/>
<name>E2ZCM4_9FIRM</name>
<dbReference type="SUPFAM" id="SSF55729">
    <property type="entry name" value="Acyl-CoA N-acyltransferases (Nat)"/>
    <property type="match status" value="1"/>
</dbReference>
<evidence type="ECO:0000313" key="2">
    <source>
        <dbReference type="EMBL" id="EFQ03795.1"/>
    </source>
</evidence>
<dbReference type="InterPro" id="IPR000182">
    <property type="entry name" value="GNAT_dom"/>
</dbReference>
<evidence type="ECO:0000313" key="3">
    <source>
        <dbReference type="Proteomes" id="UP000003195"/>
    </source>
</evidence>
<keyword evidence="2" id="KW-0808">Transferase</keyword>
<dbReference type="EMBL" id="AECS01000037">
    <property type="protein sequence ID" value="EFQ03795.1"/>
    <property type="molecule type" value="Genomic_DNA"/>
</dbReference>
<gene>
    <name evidence="2" type="ORF">HMPREF9429_00976</name>
</gene>
<dbReference type="PANTHER" id="PTHR43415">
    <property type="entry name" value="SPERMIDINE N(1)-ACETYLTRANSFERASE"/>
    <property type="match status" value="1"/>
</dbReference>
<evidence type="ECO:0000259" key="1">
    <source>
        <dbReference type="PROSITE" id="PS51186"/>
    </source>
</evidence>